<organism evidence="3 4">
    <name type="scientific">Candidatus Gottesmanbacteria bacterium RIFCSPLOWO2_01_FULL_39_12b</name>
    <dbReference type="NCBI Taxonomy" id="1798388"/>
    <lineage>
        <taxon>Bacteria</taxon>
        <taxon>Candidatus Gottesmaniibacteriota</taxon>
    </lineage>
</organism>
<dbReference type="Gene3D" id="3.30.360.10">
    <property type="entry name" value="Dihydrodipicolinate Reductase, domain 2"/>
    <property type="match status" value="1"/>
</dbReference>
<dbReference type="InterPro" id="IPR013021">
    <property type="entry name" value="Myo-inos-1-P_Synthase_GAPDH"/>
</dbReference>
<dbReference type="Gene3D" id="3.40.50.720">
    <property type="entry name" value="NAD(P)-binding Rossmann-like Domain"/>
    <property type="match status" value="1"/>
</dbReference>
<gene>
    <name evidence="3" type="ORF">A2960_03675</name>
</gene>
<dbReference type="GO" id="GO:0006021">
    <property type="term" value="P:inositol biosynthetic process"/>
    <property type="evidence" value="ECO:0007669"/>
    <property type="project" value="InterPro"/>
</dbReference>
<evidence type="ECO:0000313" key="4">
    <source>
        <dbReference type="Proteomes" id="UP000176609"/>
    </source>
</evidence>
<dbReference type="EMBL" id="MFJR01000010">
    <property type="protein sequence ID" value="OGG26400.1"/>
    <property type="molecule type" value="Genomic_DNA"/>
</dbReference>
<proteinExistence type="inferred from homology"/>
<protein>
    <submittedName>
        <fullName evidence="3">Inositol-3-phosphate synthase</fullName>
    </submittedName>
</protein>
<sequence length="360" mass="39599">MKIKIAVVGIGNCASSLVQGLEYYRDQKPGKEIVGLMHSVIGAYKISDIEIVAAFDVNSTKVGKDLSEAIFAYPNNTRIFSKVRKSGVIVQNSPVLDGVGKYLKKVIKPSLQNIPDPKKILKEAGAQILINFLPVGSQRATEYWAEVCLATKVALINCIPVFIASDNKWAKRFETAGVVLIGDDIKSQVGATIVHRSLVNLFLDRGMPIDRTYQLNVGGNTDFLNMLERQRLDSKKISKTKSVVSQISLRNQSIASEDIHIGPSDYVSWLNDNKVAYIRIESRHFGDIPMNLEVRLSVEDSPNSAGVVIDAIRCCKLGIDNGVSGSLIAPSSYFMKSPPTQFTDSQAKSKVEEFINQYSL</sequence>
<comment type="caution">
    <text evidence="3">The sequence shown here is derived from an EMBL/GenBank/DDBJ whole genome shotgun (WGS) entry which is preliminary data.</text>
</comment>
<evidence type="ECO:0000313" key="3">
    <source>
        <dbReference type="EMBL" id="OGG26400.1"/>
    </source>
</evidence>
<dbReference type="SUPFAM" id="SSF51735">
    <property type="entry name" value="NAD(P)-binding Rossmann-fold domains"/>
    <property type="match status" value="1"/>
</dbReference>
<dbReference type="InterPro" id="IPR036291">
    <property type="entry name" value="NAD(P)-bd_dom_sf"/>
</dbReference>
<feature type="domain" description="Myo-inositol-1-phosphate synthase GAPDH-like" evidence="2">
    <location>
        <begin position="190"/>
        <end position="301"/>
    </location>
</feature>
<reference evidence="3 4" key="1">
    <citation type="journal article" date="2016" name="Nat. Commun.">
        <title>Thousands of microbial genomes shed light on interconnected biogeochemical processes in an aquifer system.</title>
        <authorList>
            <person name="Anantharaman K."/>
            <person name="Brown C.T."/>
            <person name="Hug L.A."/>
            <person name="Sharon I."/>
            <person name="Castelle C.J."/>
            <person name="Probst A.J."/>
            <person name="Thomas B.C."/>
            <person name="Singh A."/>
            <person name="Wilkins M.J."/>
            <person name="Karaoz U."/>
            <person name="Brodie E.L."/>
            <person name="Williams K.H."/>
            <person name="Hubbard S.S."/>
            <person name="Banfield J.F."/>
        </authorList>
    </citation>
    <scope>NUCLEOTIDE SEQUENCE [LARGE SCALE GENOMIC DNA]</scope>
</reference>
<dbReference type="InterPro" id="IPR002587">
    <property type="entry name" value="Myo-inos-1-P_Synthase"/>
</dbReference>
<dbReference type="InterPro" id="IPR052199">
    <property type="entry name" value="MIPS"/>
</dbReference>
<dbReference type="AlphaFoldDB" id="A0A1F6ANW6"/>
<dbReference type="Proteomes" id="UP000176609">
    <property type="component" value="Unassembled WGS sequence"/>
</dbReference>
<evidence type="ECO:0000256" key="1">
    <source>
        <dbReference type="ARBA" id="ARBA00010813"/>
    </source>
</evidence>
<dbReference type="GO" id="GO:0008654">
    <property type="term" value="P:phospholipid biosynthetic process"/>
    <property type="evidence" value="ECO:0007669"/>
    <property type="project" value="InterPro"/>
</dbReference>
<dbReference type="Pfam" id="PF01658">
    <property type="entry name" value="Inos-1-P_synth"/>
    <property type="match status" value="1"/>
</dbReference>
<evidence type="ECO:0000259" key="2">
    <source>
        <dbReference type="Pfam" id="PF01658"/>
    </source>
</evidence>
<comment type="similarity">
    <text evidence="1">Belongs to the myo-inositol 1-phosphate synthase family.</text>
</comment>
<name>A0A1F6ANW6_9BACT</name>
<dbReference type="PANTHER" id="PTHR43125:SF1">
    <property type="entry name" value="INOSITOL-3-PHOSPHATE SYNTHASE"/>
    <property type="match status" value="1"/>
</dbReference>
<dbReference type="PIRSF" id="PIRSF015578">
    <property type="entry name" value="Myoinos-ppht_syn"/>
    <property type="match status" value="1"/>
</dbReference>
<dbReference type="SUPFAM" id="SSF55347">
    <property type="entry name" value="Glyceraldehyde-3-phosphate dehydrogenase-like, C-terminal domain"/>
    <property type="match status" value="1"/>
</dbReference>
<accession>A0A1F6ANW6</accession>
<dbReference type="PANTHER" id="PTHR43125">
    <property type="entry name" value="INOSITOL-3-PHOSPHATE SYNTHASE"/>
    <property type="match status" value="1"/>
</dbReference>
<dbReference type="GO" id="GO:0004512">
    <property type="term" value="F:inositol-3-phosphate synthase activity"/>
    <property type="evidence" value="ECO:0007669"/>
    <property type="project" value="InterPro"/>
</dbReference>